<name>A0A0D1D7T9_9RHOB</name>
<dbReference type="PATRIC" id="fig|935700.4.peg.2370"/>
<keyword evidence="2" id="KW-0812">Transmembrane</keyword>
<feature type="transmembrane region" description="Helical" evidence="2">
    <location>
        <begin position="84"/>
        <end position="109"/>
    </location>
</feature>
<dbReference type="RefSeq" id="WP_043919087.1">
    <property type="nucleotide sequence ID" value="NZ_FZPF01000004.1"/>
</dbReference>
<sequence length="121" mass="12512">MAKSFHPLDTRHPRNAVPRDEGPITNMRGTAQARSGSAPVVRSERPSKVRAATAPASAKAAPRPAPAWGAAAPARKQSKAPAPLVVLAIGGVILYVAITDVAAPLSALFDEATIRSIDLGF</sequence>
<comment type="caution">
    <text evidence="3">The sequence shown here is derived from an EMBL/GenBank/DDBJ whole genome shotgun (WGS) entry which is preliminary data.</text>
</comment>
<protein>
    <submittedName>
        <fullName evidence="3">Uncharacterized protein</fullName>
    </submittedName>
</protein>
<keyword evidence="4" id="KW-1185">Reference proteome</keyword>
<reference evidence="3 4" key="1">
    <citation type="submission" date="2015-02" db="EMBL/GenBank/DDBJ databases">
        <title>Genome Sequence of Jannaschia aquimarina DSM28248, a member of the Roseobacter clade.</title>
        <authorList>
            <person name="Voget S."/>
            <person name="Daniel R."/>
        </authorList>
    </citation>
    <scope>NUCLEOTIDE SEQUENCE [LARGE SCALE GENOMIC DNA]</scope>
    <source>
        <strain evidence="3 4">GSW-M26</strain>
    </source>
</reference>
<feature type="compositionally biased region" description="Low complexity" evidence="1">
    <location>
        <begin position="51"/>
        <end position="74"/>
    </location>
</feature>
<feature type="region of interest" description="Disordered" evidence="1">
    <location>
        <begin position="1"/>
        <end position="79"/>
    </location>
</feature>
<proteinExistence type="predicted"/>
<organism evidence="3 4">
    <name type="scientific">Jannaschia aquimarina</name>
    <dbReference type="NCBI Taxonomy" id="935700"/>
    <lineage>
        <taxon>Bacteria</taxon>
        <taxon>Pseudomonadati</taxon>
        <taxon>Pseudomonadota</taxon>
        <taxon>Alphaproteobacteria</taxon>
        <taxon>Rhodobacterales</taxon>
        <taxon>Roseobacteraceae</taxon>
        <taxon>Jannaschia</taxon>
    </lineage>
</organism>
<dbReference type="AlphaFoldDB" id="A0A0D1D7T9"/>
<evidence type="ECO:0000313" key="4">
    <source>
        <dbReference type="Proteomes" id="UP000032232"/>
    </source>
</evidence>
<gene>
    <name evidence="3" type="ORF">jaqu_23030</name>
</gene>
<evidence type="ECO:0000256" key="2">
    <source>
        <dbReference type="SAM" id="Phobius"/>
    </source>
</evidence>
<keyword evidence="2" id="KW-1133">Transmembrane helix</keyword>
<feature type="compositionally biased region" description="Basic and acidic residues" evidence="1">
    <location>
        <begin position="1"/>
        <end position="22"/>
    </location>
</feature>
<evidence type="ECO:0000256" key="1">
    <source>
        <dbReference type="SAM" id="MobiDB-lite"/>
    </source>
</evidence>
<accession>A0A0D1D7T9</accession>
<dbReference type="STRING" id="935700.jaqu_23030"/>
<dbReference type="EMBL" id="JYFE01000041">
    <property type="protein sequence ID" value="KIT16033.1"/>
    <property type="molecule type" value="Genomic_DNA"/>
</dbReference>
<dbReference type="Proteomes" id="UP000032232">
    <property type="component" value="Unassembled WGS sequence"/>
</dbReference>
<keyword evidence="2" id="KW-0472">Membrane</keyword>
<evidence type="ECO:0000313" key="3">
    <source>
        <dbReference type="EMBL" id="KIT16033.1"/>
    </source>
</evidence>